<dbReference type="SMART" id="SM00177">
    <property type="entry name" value="ARF"/>
    <property type="match status" value="1"/>
</dbReference>
<evidence type="ECO:0000256" key="2">
    <source>
        <dbReference type="ARBA" id="ARBA00022741"/>
    </source>
</evidence>
<evidence type="ECO:0000256" key="5">
    <source>
        <dbReference type="ARBA" id="ARBA00023289"/>
    </source>
</evidence>
<dbReference type="PROSITE" id="PS51421">
    <property type="entry name" value="RAS"/>
    <property type="match status" value="1"/>
</dbReference>
<dbReference type="PRINTS" id="PR00449">
    <property type="entry name" value="RASTRNSFRMNG"/>
</dbReference>
<evidence type="ECO:0000256" key="4">
    <source>
        <dbReference type="ARBA" id="ARBA00023288"/>
    </source>
</evidence>
<evidence type="ECO:0000256" key="3">
    <source>
        <dbReference type="ARBA" id="ARBA00023134"/>
    </source>
</evidence>
<dbReference type="PROSITE" id="PS51419">
    <property type="entry name" value="RAB"/>
    <property type="match status" value="1"/>
</dbReference>
<dbReference type="Proteomes" id="UP001652625">
    <property type="component" value="Chromosome 09"/>
</dbReference>
<name>A0ABM4CGK4_HYDVU</name>
<dbReference type="Pfam" id="PF00071">
    <property type="entry name" value="Ras"/>
    <property type="match status" value="1"/>
</dbReference>
<sequence>MSVGRNGLIDDRPDAVLKLLTLGDSGVGKTSFVLQFIEGTFTEKFVPTIGMDLREKLMTYQDHLKEERKVYLEIWDTAGQERFRSLTTAFFRDAMGFLLIFDISRKDTFVNVRSWLSQLQLHSNCDDPAMVLIGNKNDLDIREVDENSAIQLARNLGIKYFETSAKTGQNVYEAVETLMNIIMSRFKQYPERMDNMKWRSKKLENKKQEDSTCYC</sequence>
<accession>A0ABM4CGK4</accession>
<keyword evidence="6" id="KW-1185">Reference proteome</keyword>
<keyword evidence="3" id="KW-0342">GTP-binding</keyword>
<dbReference type="SMART" id="SM00173">
    <property type="entry name" value="RAS"/>
    <property type="match status" value="1"/>
</dbReference>
<dbReference type="PROSITE" id="PS51420">
    <property type="entry name" value="RHO"/>
    <property type="match status" value="1"/>
</dbReference>
<keyword evidence="4" id="KW-0449">Lipoprotein</keyword>
<dbReference type="InterPro" id="IPR050305">
    <property type="entry name" value="Small_GTPase_Rab"/>
</dbReference>
<evidence type="ECO:0000313" key="6">
    <source>
        <dbReference type="Proteomes" id="UP001652625"/>
    </source>
</evidence>
<comment type="similarity">
    <text evidence="1">Belongs to the small GTPase superfamily. Rab family.</text>
</comment>
<proteinExistence type="inferred from homology"/>
<gene>
    <name evidence="7" type="primary">LOC100206038</name>
</gene>
<reference evidence="7" key="1">
    <citation type="submission" date="2025-08" db="UniProtKB">
        <authorList>
            <consortium name="RefSeq"/>
        </authorList>
    </citation>
    <scope>IDENTIFICATION</scope>
</reference>
<dbReference type="SUPFAM" id="SSF52540">
    <property type="entry name" value="P-loop containing nucleoside triphosphate hydrolases"/>
    <property type="match status" value="1"/>
</dbReference>
<dbReference type="GeneID" id="100206038"/>
<dbReference type="PANTHER" id="PTHR47980">
    <property type="entry name" value="LD44762P"/>
    <property type="match status" value="1"/>
</dbReference>
<dbReference type="SMART" id="SM00174">
    <property type="entry name" value="RHO"/>
    <property type="match status" value="1"/>
</dbReference>
<organism evidence="6 7">
    <name type="scientific">Hydra vulgaris</name>
    <name type="common">Hydra</name>
    <name type="synonym">Hydra attenuata</name>
    <dbReference type="NCBI Taxonomy" id="6087"/>
    <lineage>
        <taxon>Eukaryota</taxon>
        <taxon>Metazoa</taxon>
        <taxon>Cnidaria</taxon>
        <taxon>Hydrozoa</taxon>
        <taxon>Hydroidolina</taxon>
        <taxon>Anthoathecata</taxon>
        <taxon>Aplanulata</taxon>
        <taxon>Hydridae</taxon>
        <taxon>Hydra</taxon>
    </lineage>
</organism>
<protein>
    <submittedName>
        <fullName evidence="7">Ras-related protein Rab-27B isoform X2</fullName>
    </submittedName>
</protein>
<dbReference type="InterPro" id="IPR005225">
    <property type="entry name" value="Small_GTP-bd"/>
</dbReference>
<keyword evidence="5" id="KW-0636">Prenylation</keyword>
<dbReference type="Gene3D" id="3.40.50.300">
    <property type="entry name" value="P-loop containing nucleotide triphosphate hydrolases"/>
    <property type="match status" value="1"/>
</dbReference>
<dbReference type="NCBIfam" id="TIGR00231">
    <property type="entry name" value="small_GTP"/>
    <property type="match status" value="1"/>
</dbReference>
<dbReference type="RefSeq" id="XP_065660849.1">
    <property type="nucleotide sequence ID" value="XM_065804777.1"/>
</dbReference>
<dbReference type="SMART" id="SM00176">
    <property type="entry name" value="RAN"/>
    <property type="match status" value="1"/>
</dbReference>
<dbReference type="InterPro" id="IPR027417">
    <property type="entry name" value="P-loop_NTPase"/>
</dbReference>
<evidence type="ECO:0000313" key="7">
    <source>
        <dbReference type="RefSeq" id="XP_065660849.1"/>
    </source>
</evidence>
<dbReference type="InterPro" id="IPR001806">
    <property type="entry name" value="Small_GTPase"/>
</dbReference>
<keyword evidence="2" id="KW-0547">Nucleotide-binding</keyword>
<evidence type="ECO:0000256" key="1">
    <source>
        <dbReference type="ARBA" id="ARBA00006270"/>
    </source>
</evidence>
<dbReference type="SMART" id="SM00175">
    <property type="entry name" value="RAB"/>
    <property type="match status" value="1"/>
</dbReference>